<dbReference type="OrthoDB" id="1633836at2759"/>
<dbReference type="PANTHER" id="PTHR46148:SF58">
    <property type="entry name" value="RETROTRANSPOSON PROTEIN"/>
    <property type="match status" value="1"/>
</dbReference>
<dbReference type="Pfam" id="PF00385">
    <property type="entry name" value="Chromo"/>
    <property type="match status" value="1"/>
</dbReference>
<evidence type="ECO:0000313" key="2">
    <source>
        <dbReference type="Proteomes" id="UP000189701"/>
    </source>
</evidence>
<accession>A0A1U7WXZ1</accession>
<name>A0A1U7WXZ1_NICSY</name>
<dbReference type="eggNOG" id="KOG0017">
    <property type="taxonomic scope" value="Eukaryota"/>
</dbReference>
<dbReference type="PANTHER" id="PTHR46148">
    <property type="entry name" value="CHROMO DOMAIN-CONTAINING PROTEIN"/>
    <property type="match status" value="1"/>
</dbReference>
<evidence type="ECO:0000313" key="3">
    <source>
        <dbReference type="RefSeq" id="XP_009783473.1"/>
    </source>
</evidence>
<evidence type="ECO:0000259" key="1">
    <source>
        <dbReference type="Pfam" id="PF00385"/>
    </source>
</evidence>
<protein>
    <submittedName>
        <fullName evidence="3">Uncharacterized protein LOC104232072</fullName>
    </submittedName>
</protein>
<dbReference type="SUPFAM" id="SSF54160">
    <property type="entry name" value="Chromo domain-like"/>
    <property type="match status" value="1"/>
</dbReference>
<feature type="domain" description="Chromo" evidence="1">
    <location>
        <begin position="100"/>
        <end position="143"/>
    </location>
</feature>
<dbReference type="AlphaFoldDB" id="A0A1U7WXZ1"/>
<sequence length="145" mass="17321">MAPFEALHERRCRSRIGWFEVGEAELIGLDLVRQAMEKVKFIKERLKIAQSHQKSYSDVCRRDLEFKEDDWVVGDPSAIMPIETIEVNEELSYKENPVFILDMQVRKLRNKEITSIKVLWRNQQVEEATWEAEEEIKNKYPYLFE</sequence>
<proteinExistence type="predicted"/>
<dbReference type="InterPro" id="IPR016197">
    <property type="entry name" value="Chromo-like_dom_sf"/>
</dbReference>
<organism evidence="2 3">
    <name type="scientific">Nicotiana sylvestris</name>
    <name type="common">Wood tobacco</name>
    <name type="synonym">South American tobacco</name>
    <dbReference type="NCBI Taxonomy" id="4096"/>
    <lineage>
        <taxon>Eukaryota</taxon>
        <taxon>Viridiplantae</taxon>
        <taxon>Streptophyta</taxon>
        <taxon>Embryophyta</taxon>
        <taxon>Tracheophyta</taxon>
        <taxon>Spermatophyta</taxon>
        <taxon>Magnoliopsida</taxon>
        <taxon>eudicotyledons</taxon>
        <taxon>Gunneridae</taxon>
        <taxon>Pentapetalae</taxon>
        <taxon>asterids</taxon>
        <taxon>lamiids</taxon>
        <taxon>Solanales</taxon>
        <taxon>Solanaceae</taxon>
        <taxon>Nicotianoideae</taxon>
        <taxon>Nicotianeae</taxon>
        <taxon>Nicotiana</taxon>
    </lineage>
</organism>
<keyword evidence="2" id="KW-1185">Reference proteome</keyword>
<reference evidence="3" key="2">
    <citation type="submission" date="2025-08" db="UniProtKB">
        <authorList>
            <consortium name="RefSeq"/>
        </authorList>
    </citation>
    <scope>IDENTIFICATION</scope>
    <source>
        <tissue evidence="3">Leaf</tissue>
    </source>
</reference>
<dbReference type="InterPro" id="IPR023780">
    <property type="entry name" value="Chromo_domain"/>
</dbReference>
<dbReference type="Proteomes" id="UP000189701">
    <property type="component" value="Unplaced"/>
</dbReference>
<gene>
    <name evidence="3" type="primary">LOC104232072</name>
</gene>
<reference evidence="2" key="1">
    <citation type="journal article" date="2013" name="Genome Biol.">
        <title>Reference genomes and transcriptomes of Nicotiana sylvestris and Nicotiana tomentosiformis.</title>
        <authorList>
            <person name="Sierro N."/>
            <person name="Battey J.N."/>
            <person name="Ouadi S."/>
            <person name="Bovet L."/>
            <person name="Goepfert S."/>
            <person name="Bakaher N."/>
            <person name="Peitsch M.C."/>
            <person name="Ivanov N.V."/>
        </authorList>
    </citation>
    <scope>NUCLEOTIDE SEQUENCE [LARGE SCALE GENOMIC DNA]</scope>
</reference>
<dbReference type="RefSeq" id="XP_009783473.1">
    <property type="nucleotide sequence ID" value="XM_009785171.1"/>
</dbReference>